<evidence type="ECO:0000256" key="10">
    <source>
        <dbReference type="RuleBase" id="RU004440"/>
    </source>
</evidence>
<dbReference type="EMBL" id="MH200939">
    <property type="protein sequence ID" value="AXS59149.1"/>
    <property type="molecule type" value="mRNA"/>
</dbReference>
<keyword evidence="12" id="KW-0472">Membrane</keyword>
<evidence type="ECO:0000259" key="13">
    <source>
        <dbReference type="PROSITE" id="PS00128"/>
    </source>
</evidence>
<dbReference type="InterPro" id="IPR001916">
    <property type="entry name" value="Glyco_hydro_22"/>
</dbReference>
<keyword evidence="12" id="KW-1133">Transmembrane helix</keyword>
<dbReference type="GO" id="GO:0042742">
    <property type="term" value="P:defense response to bacterium"/>
    <property type="evidence" value="ECO:0007669"/>
    <property type="project" value="UniProtKB-KW"/>
</dbReference>
<feature type="region of interest" description="Disordered" evidence="11">
    <location>
        <begin position="250"/>
        <end position="290"/>
    </location>
</feature>
<evidence type="ECO:0000256" key="8">
    <source>
        <dbReference type="ARBA" id="ARBA00023295"/>
    </source>
</evidence>
<evidence type="ECO:0000256" key="6">
    <source>
        <dbReference type="ARBA" id="ARBA00022801"/>
    </source>
</evidence>
<name>A0A346RAE9_9NEOP</name>
<reference evidence="14" key="1">
    <citation type="journal article" date="2018" name="PeerJ">
        <title>RNA interference-mediated silencing of genes involved in the immune responses of the soybean pod borer Leguminivora glycinivorella (Lepidoptera: Olethreutidae).</title>
        <authorList>
            <person name="Ran R."/>
            <person name="Li T."/>
            <person name="Liu X."/>
            <person name="Ni H."/>
            <person name="Li W."/>
            <person name="Meng F."/>
        </authorList>
    </citation>
    <scope>NUCLEOTIDE SEQUENCE</scope>
</reference>
<evidence type="ECO:0000256" key="3">
    <source>
        <dbReference type="ARBA" id="ARBA00020438"/>
    </source>
</evidence>
<dbReference type="CDD" id="cd16899">
    <property type="entry name" value="LYZ_C_invert"/>
    <property type="match status" value="1"/>
</dbReference>
<organism evidence="14">
    <name type="scientific">Leguminivora glycinivorella</name>
    <dbReference type="NCBI Taxonomy" id="1035111"/>
    <lineage>
        <taxon>Eukaryota</taxon>
        <taxon>Metazoa</taxon>
        <taxon>Ecdysozoa</taxon>
        <taxon>Arthropoda</taxon>
        <taxon>Hexapoda</taxon>
        <taxon>Insecta</taxon>
        <taxon>Pterygota</taxon>
        <taxon>Neoptera</taxon>
        <taxon>Endopterygota</taxon>
        <taxon>Lepidoptera</taxon>
        <taxon>Glossata</taxon>
        <taxon>Ditrysia</taxon>
        <taxon>Tortricoidea</taxon>
        <taxon>Tortricidae</taxon>
        <taxon>Olethreutinae</taxon>
        <taxon>Grapholitini</taxon>
        <taxon>Leguminivora</taxon>
    </lineage>
</organism>
<dbReference type="Pfam" id="PF00062">
    <property type="entry name" value="Lys"/>
    <property type="match status" value="1"/>
</dbReference>
<keyword evidence="7" id="KW-1015">Disulfide bond</keyword>
<dbReference type="InterPro" id="IPR019799">
    <property type="entry name" value="Glyco_hydro_22_CS"/>
</dbReference>
<keyword evidence="12" id="KW-0812">Transmembrane</keyword>
<dbReference type="Gene3D" id="1.10.530.10">
    <property type="match status" value="1"/>
</dbReference>
<evidence type="ECO:0000256" key="11">
    <source>
        <dbReference type="SAM" id="MobiDB-lite"/>
    </source>
</evidence>
<dbReference type="InterPro" id="IPR023346">
    <property type="entry name" value="Lysozyme-like_dom_sf"/>
</dbReference>
<dbReference type="SMART" id="SM00263">
    <property type="entry name" value="LYZ1"/>
    <property type="match status" value="1"/>
</dbReference>
<protein>
    <recommendedName>
        <fullName evidence="3">Lysozyme</fullName>
        <ecNumber evidence="2">3.2.1.17</ecNumber>
    </recommendedName>
    <alternativeName>
        <fullName evidence="9">1,4-beta-N-acetylmuramidase</fullName>
    </alternativeName>
</protein>
<evidence type="ECO:0000313" key="14">
    <source>
        <dbReference type="EMBL" id="AXS59149.1"/>
    </source>
</evidence>
<dbReference type="PROSITE" id="PS00128">
    <property type="entry name" value="GLYCOSYL_HYDROL_F22_1"/>
    <property type="match status" value="1"/>
</dbReference>
<dbReference type="OrthoDB" id="195015at2759"/>
<keyword evidence="8" id="KW-0326">Glycosidase</keyword>
<feature type="domain" description="Glycosyl hydrolases family 22 (GH22)" evidence="13">
    <location>
        <begin position="107"/>
        <end position="125"/>
    </location>
</feature>
<dbReference type="PROSITE" id="PS51348">
    <property type="entry name" value="GLYCOSYL_HYDROL_F22_2"/>
    <property type="match status" value="1"/>
</dbReference>
<keyword evidence="4" id="KW-0929">Antimicrobial</keyword>
<dbReference type="GO" id="GO:0031640">
    <property type="term" value="P:killing of cells of another organism"/>
    <property type="evidence" value="ECO:0007669"/>
    <property type="project" value="UniProtKB-KW"/>
</dbReference>
<evidence type="ECO:0000256" key="7">
    <source>
        <dbReference type="ARBA" id="ARBA00023157"/>
    </source>
</evidence>
<comment type="catalytic activity">
    <reaction evidence="1">
        <text>Hydrolysis of (1-&gt;4)-beta-linkages between N-acetylmuramic acid and N-acetyl-D-glucosamine residues in a peptidoglycan and between N-acetyl-D-glucosamine residues in chitodextrins.</text>
        <dbReference type="EC" id="3.2.1.17"/>
    </reaction>
</comment>
<dbReference type="SUPFAM" id="SSF53955">
    <property type="entry name" value="Lysozyme-like"/>
    <property type="match status" value="1"/>
</dbReference>
<dbReference type="GO" id="GO:0003796">
    <property type="term" value="F:lysozyme activity"/>
    <property type="evidence" value="ECO:0007669"/>
    <property type="project" value="UniProtKB-EC"/>
</dbReference>
<comment type="similarity">
    <text evidence="10">Belongs to the glycosyl hydrolase 22 family.</text>
</comment>
<feature type="compositionally biased region" description="Polar residues" evidence="11">
    <location>
        <begin position="253"/>
        <end position="290"/>
    </location>
</feature>
<evidence type="ECO:0000256" key="12">
    <source>
        <dbReference type="SAM" id="Phobius"/>
    </source>
</evidence>
<keyword evidence="6" id="KW-0378">Hydrolase</keyword>
<feature type="transmembrane region" description="Helical" evidence="12">
    <location>
        <begin position="26"/>
        <end position="46"/>
    </location>
</feature>
<evidence type="ECO:0000256" key="1">
    <source>
        <dbReference type="ARBA" id="ARBA00000632"/>
    </source>
</evidence>
<accession>A0A346RAE9</accession>
<evidence type="ECO:0000256" key="2">
    <source>
        <dbReference type="ARBA" id="ARBA00012732"/>
    </source>
</evidence>
<dbReference type="PANTHER" id="PTHR11407:SF63">
    <property type="entry name" value="LYSOZYME C"/>
    <property type="match status" value="1"/>
</dbReference>
<keyword evidence="5" id="KW-0081">Bacteriolytic enzyme</keyword>
<dbReference type="PANTHER" id="PTHR11407">
    <property type="entry name" value="LYSOZYME C"/>
    <property type="match status" value="1"/>
</dbReference>
<proteinExistence type="evidence at transcript level"/>
<dbReference type="PRINTS" id="PR00135">
    <property type="entry name" value="LYZLACT"/>
</dbReference>
<dbReference type="AlphaFoldDB" id="A0A346RAE9"/>
<dbReference type="EC" id="3.2.1.17" evidence="2"/>
<evidence type="ECO:0000256" key="9">
    <source>
        <dbReference type="ARBA" id="ARBA00031262"/>
    </source>
</evidence>
<evidence type="ECO:0000256" key="4">
    <source>
        <dbReference type="ARBA" id="ARBA00022529"/>
    </source>
</evidence>
<evidence type="ECO:0000256" key="5">
    <source>
        <dbReference type="ARBA" id="ARBA00022638"/>
    </source>
</evidence>
<sequence length="290" mass="32458">MRVAAGGCKNKKECSRVSSAIAMLRAAWWTYAVLALWIAGAGARVYERCELARDLRSLGVQADHVSTWVCIAFHESRFDTTANNLHSGDHGLLQISELYWCGGGKACGLSCESLRDDDISDDVKCALQVYKEHTRLQGDGFLAWVVYPQHCKHNTKKYLADCDDTLKNASTKTIEKSRALDVSRRTNLTLQLHQSIDALLPPYISMTSTSGHSRNEISFQDKNYQNKWQTQHLINIDDLSLPILGHKKHQKTESLPSSGFASQELDQSKTINNSELRNKFTTDNPAATKK</sequence>